<organism evidence="1 2">
    <name type="scientific">Cirrhinus mrigala</name>
    <name type="common">Mrigala</name>
    <dbReference type="NCBI Taxonomy" id="683832"/>
    <lineage>
        <taxon>Eukaryota</taxon>
        <taxon>Metazoa</taxon>
        <taxon>Chordata</taxon>
        <taxon>Craniata</taxon>
        <taxon>Vertebrata</taxon>
        <taxon>Euteleostomi</taxon>
        <taxon>Actinopterygii</taxon>
        <taxon>Neopterygii</taxon>
        <taxon>Teleostei</taxon>
        <taxon>Ostariophysi</taxon>
        <taxon>Cypriniformes</taxon>
        <taxon>Cyprinidae</taxon>
        <taxon>Labeoninae</taxon>
        <taxon>Labeonini</taxon>
        <taxon>Cirrhinus</taxon>
    </lineage>
</organism>
<comment type="caution">
    <text evidence="1">The sequence shown here is derived from an EMBL/GenBank/DDBJ whole genome shotgun (WGS) entry which is preliminary data.</text>
</comment>
<proteinExistence type="predicted"/>
<dbReference type="AlphaFoldDB" id="A0ABD0QE82"/>
<accession>A0ABD0QE82</accession>
<evidence type="ECO:0000313" key="2">
    <source>
        <dbReference type="Proteomes" id="UP001529510"/>
    </source>
</evidence>
<feature type="non-terminal residue" evidence="1">
    <location>
        <position position="77"/>
    </location>
</feature>
<dbReference type="Proteomes" id="UP001529510">
    <property type="component" value="Unassembled WGS sequence"/>
</dbReference>
<evidence type="ECO:0000313" key="1">
    <source>
        <dbReference type="EMBL" id="KAL0184522.1"/>
    </source>
</evidence>
<feature type="non-terminal residue" evidence="1">
    <location>
        <position position="1"/>
    </location>
</feature>
<keyword evidence="2" id="KW-1185">Reference proteome</keyword>
<sequence length="77" mass="8308">GCLSCLLPLADGPGDSIELLSPLQPQHAAFCLQMAAMIAFTAAPGHFHLLHISRPDARHKRVRARIVSGHPLPYFGL</sequence>
<reference evidence="1 2" key="1">
    <citation type="submission" date="2024-05" db="EMBL/GenBank/DDBJ databases">
        <title>Genome sequencing and assembly of Indian major carp, Cirrhinus mrigala (Hamilton, 1822).</title>
        <authorList>
            <person name="Mohindra V."/>
            <person name="Chowdhury L.M."/>
            <person name="Lal K."/>
            <person name="Jena J.K."/>
        </authorList>
    </citation>
    <scope>NUCLEOTIDE SEQUENCE [LARGE SCALE GENOMIC DNA]</scope>
    <source>
        <strain evidence="1">CM1030</strain>
        <tissue evidence="1">Blood</tissue>
    </source>
</reference>
<gene>
    <name evidence="1" type="ORF">M9458_020218</name>
</gene>
<protein>
    <submittedName>
        <fullName evidence="1">Uncharacterized protein</fullName>
    </submittedName>
</protein>
<dbReference type="EMBL" id="JAMKFB020000009">
    <property type="protein sequence ID" value="KAL0184522.1"/>
    <property type="molecule type" value="Genomic_DNA"/>
</dbReference>
<name>A0ABD0QE82_CIRMR</name>